<dbReference type="RefSeq" id="WP_229232279.1">
    <property type="nucleotide sequence ID" value="NZ_AP024525.1"/>
</dbReference>
<protein>
    <submittedName>
        <fullName evidence="1">Uncharacterized protein</fullName>
    </submittedName>
</protein>
<sequence length="485" mass="50073">MNLDQVGQEALAQIKKASTSGMLTATGLQGIDLMGIIQNIPVPASWYNMLAQTTPDEGGPFAIWRVMTNINNQQLNPATAFDSAAPLHKDNLITVSVPYQKLGYGYTVTKDAVALARGFDDAHAREVFSTMGQYKIGADRVSLGGQNFALNTPGTPSVAQSDTGGSIAASAAVNVKVAARTATNYYYGGSTVASAQGSVTTSTVAAATHSATATVAAVPGAVAYDWFVAGFYYTTTIVNKVTITSIPTANQAVPTLPNLSTVAPTSVPASDSSANPNEFNGLLATLAGDYNAAANGNGLVTHGTGSPSGAVFTSLDGAAFTGSGQNINELDALNDAIYQATFLSPDAYMCSSKDAAALSKLILSSGTQNTYFTPGADGRSDVTAGGFIGHYVNKSAGGVPVRIEVHPNMVPGTLIARTDRVNFPNAGYSNVFELRNLDTLQDFQYGAARTAGVGGGPRWDGEVYSSSALINRAPAAQAVLYNIQS</sequence>
<gene>
    <name evidence="1" type="ORF">SCMU_13900</name>
</gene>
<reference evidence="1 2" key="1">
    <citation type="journal article" date="2021" name="J. Biosci. Bioeng.">
        <title>Identification and characterization of a chc gene cluster responsible for the aromatization pathway of cyclohexanecarboxylate degradation in Sinomonas cyclohexanicum ATCC 51369.</title>
        <authorList>
            <person name="Yamamoto T."/>
            <person name="Hasegawa Y."/>
            <person name="Lau P.C.K."/>
            <person name="Iwaki H."/>
        </authorList>
    </citation>
    <scope>NUCLEOTIDE SEQUENCE [LARGE SCALE GENOMIC DNA]</scope>
    <source>
        <strain evidence="1 2">ATCC 51369</strain>
    </source>
</reference>
<accession>A0ABM7PTH4</accession>
<evidence type="ECO:0000313" key="2">
    <source>
        <dbReference type="Proteomes" id="UP001319861"/>
    </source>
</evidence>
<proteinExistence type="predicted"/>
<organism evidence="1 2">
    <name type="scientific">Sinomonas cyclohexanicum</name>
    <name type="common">Corynebacterium cyclohexanicum</name>
    <dbReference type="NCBI Taxonomy" id="322009"/>
    <lineage>
        <taxon>Bacteria</taxon>
        <taxon>Bacillati</taxon>
        <taxon>Actinomycetota</taxon>
        <taxon>Actinomycetes</taxon>
        <taxon>Micrococcales</taxon>
        <taxon>Micrococcaceae</taxon>
        <taxon>Sinomonas</taxon>
    </lineage>
</organism>
<dbReference type="Proteomes" id="UP001319861">
    <property type="component" value="Chromosome"/>
</dbReference>
<keyword evidence="2" id="KW-1185">Reference proteome</keyword>
<name>A0ABM7PTH4_SINCY</name>
<dbReference type="EMBL" id="AP024525">
    <property type="protein sequence ID" value="BCT75548.1"/>
    <property type="molecule type" value="Genomic_DNA"/>
</dbReference>
<evidence type="ECO:0000313" key="1">
    <source>
        <dbReference type="EMBL" id="BCT75548.1"/>
    </source>
</evidence>